<organism evidence="1">
    <name type="scientific">Anguilla anguilla</name>
    <name type="common">European freshwater eel</name>
    <name type="synonym">Muraena anguilla</name>
    <dbReference type="NCBI Taxonomy" id="7936"/>
    <lineage>
        <taxon>Eukaryota</taxon>
        <taxon>Metazoa</taxon>
        <taxon>Chordata</taxon>
        <taxon>Craniata</taxon>
        <taxon>Vertebrata</taxon>
        <taxon>Euteleostomi</taxon>
        <taxon>Actinopterygii</taxon>
        <taxon>Neopterygii</taxon>
        <taxon>Teleostei</taxon>
        <taxon>Anguilliformes</taxon>
        <taxon>Anguillidae</taxon>
        <taxon>Anguilla</taxon>
    </lineage>
</organism>
<dbReference type="EMBL" id="GBXM01001242">
    <property type="protein sequence ID" value="JAI07336.1"/>
    <property type="molecule type" value="Transcribed_RNA"/>
</dbReference>
<protein>
    <submittedName>
        <fullName evidence="1">Uncharacterized protein</fullName>
    </submittedName>
</protein>
<sequence length="14" mass="1676">MLYIVRKLIISPTE</sequence>
<reference evidence="1" key="2">
    <citation type="journal article" date="2015" name="Fish Shellfish Immunol.">
        <title>Early steps in the European eel (Anguilla anguilla)-Vibrio vulnificus interaction in the gills: Role of the RtxA13 toxin.</title>
        <authorList>
            <person name="Callol A."/>
            <person name="Pajuelo D."/>
            <person name="Ebbesson L."/>
            <person name="Teles M."/>
            <person name="MacKenzie S."/>
            <person name="Amaro C."/>
        </authorList>
    </citation>
    <scope>NUCLEOTIDE SEQUENCE</scope>
</reference>
<proteinExistence type="predicted"/>
<name>A0A0E9XZS1_ANGAN</name>
<evidence type="ECO:0000313" key="1">
    <source>
        <dbReference type="EMBL" id="JAI07336.1"/>
    </source>
</evidence>
<accession>A0A0E9XZS1</accession>
<reference evidence="1" key="1">
    <citation type="submission" date="2014-11" db="EMBL/GenBank/DDBJ databases">
        <authorList>
            <person name="Amaro Gonzalez C."/>
        </authorList>
    </citation>
    <scope>NUCLEOTIDE SEQUENCE</scope>
</reference>